<keyword evidence="4 6" id="KW-0472">Membrane</keyword>
<dbReference type="SUPFAM" id="SSF144091">
    <property type="entry name" value="Rhomboid-like"/>
    <property type="match status" value="1"/>
</dbReference>
<dbReference type="InterPro" id="IPR035952">
    <property type="entry name" value="Rhomboid-like_sf"/>
</dbReference>
<dbReference type="Proteomes" id="UP000469890">
    <property type="component" value="Unassembled WGS sequence"/>
</dbReference>
<evidence type="ECO:0000256" key="5">
    <source>
        <dbReference type="SAM" id="MobiDB-lite"/>
    </source>
</evidence>
<sequence>MQATGPAGFYNVPVTKFLVLFVGTCSILAAIMNIKQYFYLQLVPHITAHHQFWRLLTSQIAFGSSGDVFFGSLLLYTLRVIERQYGSSKYTAFLFISVVISTLLELGALVVGAQIGLKSIPGGPYALMFSALYQYHRIIPVTYRFRVFGIVMSNKLFLYVLALQVAFSQSFGTLTPAVCGILSGALYRTDIGNIKQWRFPAWIQKLTIRFIKPYLVSPPIARSAATTPSQRPIVTGIPPMDSIMTAGLRNRRGTTTTSASIRSDTASVSAAATEGTSSVREYLDTITGRDVAGSELEPPSPEHTRVLLAMFPDHPRETITRALSSAHNNLNRAVEIMLSTPAPSNEGPSSRPPTSAVIPPSSSFTAGTSGSGNHGHLA</sequence>
<feature type="transmembrane region" description="Helical" evidence="6">
    <location>
        <begin position="17"/>
        <end position="40"/>
    </location>
</feature>
<proteinExistence type="predicted"/>
<dbReference type="EMBL" id="JAAECE010000008">
    <property type="protein sequence ID" value="KAF1798095.1"/>
    <property type="molecule type" value="Genomic_DNA"/>
</dbReference>
<dbReference type="GO" id="GO:0016020">
    <property type="term" value="C:membrane"/>
    <property type="evidence" value="ECO:0007669"/>
    <property type="project" value="UniProtKB-SubCell"/>
</dbReference>
<dbReference type="GO" id="GO:0004252">
    <property type="term" value="F:serine-type endopeptidase activity"/>
    <property type="evidence" value="ECO:0007669"/>
    <property type="project" value="TreeGrafter"/>
</dbReference>
<comment type="caution">
    <text evidence="8">The sequence shown here is derived from an EMBL/GenBank/DDBJ whole genome shotgun (WGS) entry which is preliminary data.</text>
</comment>
<evidence type="ECO:0000313" key="8">
    <source>
        <dbReference type="EMBL" id="KAF1798095.1"/>
    </source>
</evidence>
<keyword evidence="3 6" id="KW-1133">Transmembrane helix</keyword>
<dbReference type="AlphaFoldDB" id="A0A8H4EYE2"/>
<feature type="transmembrane region" description="Helical" evidence="6">
    <location>
        <begin position="60"/>
        <end position="78"/>
    </location>
</feature>
<evidence type="ECO:0000313" key="9">
    <source>
        <dbReference type="Proteomes" id="UP000469890"/>
    </source>
</evidence>
<gene>
    <name evidence="8" type="ORF">FB192DRAFT_1311987</name>
</gene>
<dbReference type="CDD" id="cd14279">
    <property type="entry name" value="CUE"/>
    <property type="match status" value="1"/>
</dbReference>
<feature type="transmembrane region" description="Helical" evidence="6">
    <location>
        <begin position="90"/>
        <end position="113"/>
    </location>
</feature>
<organism evidence="8 9">
    <name type="scientific">Mucor circinelloides f. lusitanicus</name>
    <name type="common">Mucor racemosus var. lusitanicus</name>
    <dbReference type="NCBI Taxonomy" id="29924"/>
    <lineage>
        <taxon>Eukaryota</taxon>
        <taxon>Fungi</taxon>
        <taxon>Fungi incertae sedis</taxon>
        <taxon>Mucoromycota</taxon>
        <taxon>Mucoromycotina</taxon>
        <taxon>Mucoromycetes</taxon>
        <taxon>Mucorales</taxon>
        <taxon>Mucorineae</taxon>
        <taxon>Mucoraceae</taxon>
        <taxon>Mucor</taxon>
    </lineage>
</organism>
<dbReference type="Pfam" id="PF02845">
    <property type="entry name" value="CUE"/>
    <property type="match status" value="1"/>
</dbReference>
<dbReference type="InterPro" id="IPR003892">
    <property type="entry name" value="CUE"/>
</dbReference>
<reference evidence="8 9" key="1">
    <citation type="submission" date="2019-09" db="EMBL/GenBank/DDBJ databases">
        <authorList>
            <consortium name="DOE Joint Genome Institute"/>
            <person name="Mondo S.J."/>
            <person name="Navarro-Mendoza M.I."/>
            <person name="Perez-Arques C."/>
            <person name="Panchal S."/>
            <person name="Nicolas F.E."/>
            <person name="Ganguly P."/>
            <person name="Pangilinan J."/>
            <person name="Grigoriev I."/>
            <person name="Heitman J."/>
            <person name="Sanya K."/>
            <person name="Garre V."/>
        </authorList>
    </citation>
    <scope>NUCLEOTIDE SEQUENCE [LARGE SCALE GENOMIC DNA]</scope>
    <source>
        <strain evidence="8 9">MU402</strain>
    </source>
</reference>
<feature type="compositionally biased region" description="Gly residues" evidence="5">
    <location>
        <begin position="369"/>
        <end position="378"/>
    </location>
</feature>
<evidence type="ECO:0000256" key="6">
    <source>
        <dbReference type="SAM" id="Phobius"/>
    </source>
</evidence>
<evidence type="ECO:0000256" key="4">
    <source>
        <dbReference type="ARBA" id="ARBA00023136"/>
    </source>
</evidence>
<feature type="region of interest" description="Disordered" evidence="5">
    <location>
        <begin position="340"/>
        <end position="378"/>
    </location>
</feature>
<dbReference type="InterPro" id="IPR009060">
    <property type="entry name" value="UBA-like_sf"/>
</dbReference>
<dbReference type="PANTHER" id="PTHR43066">
    <property type="entry name" value="RHOMBOID-RELATED PROTEIN"/>
    <property type="match status" value="1"/>
</dbReference>
<name>A0A8H4EYE2_MUCCL</name>
<protein>
    <recommendedName>
        <fullName evidence="7">CUE domain-containing protein</fullName>
    </recommendedName>
</protein>
<accession>A0A8H4EYE2</accession>
<evidence type="ECO:0000256" key="1">
    <source>
        <dbReference type="ARBA" id="ARBA00004141"/>
    </source>
</evidence>
<feature type="domain" description="CUE" evidence="7">
    <location>
        <begin position="303"/>
        <end position="336"/>
    </location>
</feature>
<evidence type="ECO:0000256" key="3">
    <source>
        <dbReference type="ARBA" id="ARBA00022989"/>
    </source>
</evidence>
<dbReference type="PANTHER" id="PTHR43066:SF21">
    <property type="entry name" value="UBIQUITIN-ASSOCIATED DOMAIN-CONTAINING PROTEIN 2"/>
    <property type="match status" value="1"/>
</dbReference>
<dbReference type="Gene3D" id="1.20.1540.10">
    <property type="entry name" value="Rhomboid-like"/>
    <property type="match status" value="1"/>
</dbReference>
<dbReference type="SUPFAM" id="SSF46934">
    <property type="entry name" value="UBA-like"/>
    <property type="match status" value="1"/>
</dbReference>
<evidence type="ECO:0000256" key="2">
    <source>
        <dbReference type="ARBA" id="ARBA00022692"/>
    </source>
</evidence>
<dbReference type="GO" id="GO:0043130">
    <property type="term" value="F:ubiquitin binding"/>
    <property type="evidence" value="ECO:0007669"/>
    <property type="project" value="InterPro"/>
</dbReference>
<evidence type="ECO:0000259" key="7">
    <source>
        <dbReference type="Pfam" id="PF02845"/>
    </source>
</evidence>
<keyword evidence="2 6" id="KW-0812">Transmembrane</keyword>
<comment type="subcellular location">
    <subcellularLocation>
        <location evidence="1">Membrane</location>
        <topology evidence="1">Multi-pass membrane protein</topology>
    </subcellularLocation>
</comment>